<dbReference type="GO" id="GO:0005886">
    <property type="term" value="C:plasma membrane"/>
    <property type="evidence" value="ECO:0007669"/>
    <property type="project" value="UniProtKB-SubCell"/>
</dbReference>
<keyword evidence="9" id="KW-1185">Reference proteome</keyword>
<name>A0A7W1WRC6_9BACL</name>
<keyword evidence="5 7" id="KW-1133">Transmembrane helix</keyword>
<evidence type="ECO:0000256" key="2">
    <source>
        <dbReference type="ARBA" id="ARBA00005262"/>
    </source>
</evidence>
<keyword evidence="3" id="KW-1003">Cell membrane</keyword>
<evidence type="ECO:0000256" key="5">
    <source>
        <dbReference type="ARBA" id="ARBA00022989"/>
    </source>
</evidence>
<feature type="transmembrane region" description="Helical" evidence="7">
    <location>
        <begin position="151"/>
        <end position="175"/>
    </location>
</feature>
<feature type="transmembrane region" description="Helical" evidence="7">
    <location>
        <begin position="71"/>
        <end position="102"/>
    </location>
</feature>
<organism evidence="8 9">
    <name type="scientific">Paenactinomyces guangxiensis</name>
    <dbReference type="NCBI Taxonomy" id="1490290"/>
    <lineage>
        <taxon>Bacteria</taxon>
        <taxon>Bacillati</taxon>
        <taxon>Bacillota</taxon>
        <taxon>Bacilli</taxon>
        <taxon>Bacillales</taxon>
        <taxon>Thermoactinomycetaceae</taxon>
        <taxon>Paenactinomyces</taxon>
    </lineage>
</organism>
<evidence type="ECO:0000313" key="8">
    <source>
        <dbReference type="EMBL" id="MBA4494664.1"/>
    </source>
</evidence>
<dbReference type="EMBL" id="JACEIQ010000009">
    <property type="protein sequence ID" value="MBA4494664.1"/>
    <property type="molecule type" value="Genomic_DNA"/>
</dbReference>
<dbReference type="Proteomes" id="UP000535491">
    <property type="component" value="Unassembled WGS sequence"/>
</dbReference>
<dbReference type="InterPro" id="IPR052518">
    <property type="entry name" value="CHR_Transporter"/>
</dbReference>
<evidence type="ECO:0000313" key="9">
    <source>
        <dbReference type="Proteomes" id="UP000535491"/>
    </source>
</evidence>
<evidence type="ECO:0000256" key="3">
    <source>
        <dbReference type="ARBA" id="ARBA00022475"/>
    </source>
</evidence>
<comment type="similarity">
    <text evidence="2">Belongs to the chromate ion transporter (CHR) (TC 2.A.51) family.</text>
</comment>
<evidence type="ECO:0000256" key="7">
    <source>
        <dbReference type="SAM" id="Phobius"/>
    </source>
</evidence>
<comment type="subcellular location">
    <subcellularLocation>
        <location evidence="1">Cell membrane</location>
        <topology evidence="1">Multi-pass membrane protein</topology>
    </subcellularLocation>
</comment>
<reference evidence="8 9" key="1">
    <citation type="submission" date="2020-07" db="EMBL/GenBank/DDBJ databases">
        <authorList>
            <person name="Feng H."/>
        </authorList>
    </citation>
    <scope>NUCLEOTIDE SEQUENCE [LARGE SCALE GENOMIC DNA]</scope>
    <source>
        <strain evidence="9">s-10</strain>
    </source>
</reference>
<evidence type="ECO:0000256" key="4">
    <source>
        <dbReference type="ARBA" id="ARBA00022692"/>
    </source>
</evidence>
<accession>A0A7W1WRC6</accession>
<proteinExistence type="inferred from homology"/>
<protein>
    <submittedName>
        <fullName evidence="8">Chromate transporter</fullName>
    </submittedName>
</protein>
<keyword evidence="4 7" id="KW-0812">Transmembrane</keyword>
<dbReference type="AlphaFoldDB" id="A0A7W1WRC6"/>
<dbReference type="PANTHER" id="PTHR43663:SF1">
    <property type="entry name" value="CHROMATE TRANSPORTER"/>
    <property type="match status" value="1"/>
</dbReference>
<dbReference type="InterPro" id="IPR003370">
    <property type="entry name" value="Chromate_transpt"/>
</dbReference>
<dbReference type="PANTHER" id="PTHR43663">
    <property type="entry name" value="CHROMATE TRANSPORT PROTEIN-RELATED"/>
    <property type="match status" value="1"/>
</dbReference>
<keyword evidence="6 7" id="KW-0472">Membrane</keyword>
<evidence type="ECO:0000256" key="6">
    <source>
        <dbReference type="ARBA" id="ARBA00023136"/>
    </source>
</evidence>
<feature type="transmembrane region" description="Helical" evidence="7">
    <location>
        <begin position="114"/>
        <end position="131"/>
    </location>
</feature>
<comment type="caution">
    <text evidence="8">The sequence shown here is derived from an EMBL/GenBank/DDBJ whole genome shotgun (WGS) entry which is preliminary data.</text>
</comment>
<dbReference type="GO" id="GO:0015109">
    <property type="term" value="F:chromate transmembrane transporter activity"/>
    <property type="evidence" value="ECO:0007669"/>
    <property type="project" value="InterPro"/>
</dbReference>
<dbReference type="RefSeq" id="WP_181751907.1">
    <property type="nucleotide sequence ID" value="NZ_JACEIQ010000009.1"/>
</dbReference>
<dbReference type="Pfam" id="PF02417">
    <property type="entry name" value="Chromate_transp"/>
    <property type="match status" value="1"/>
</dbReference>
<sequence length="195" mass="21275">MKQIYQIFLAFFRAGMLGYGGGPSSIPLIHREVVTRFGWMDDEEFSDILAIGNTLPGPIATKMAGYIGYRVAGVAGCLTGLCAMVLPTVILMIALLGIFAAYRNSPRFEGITHAVSPVVAVMLAVLAYSFFKKAWSNHYKWLTVFISAASTVAIVLLDIHPAVVIGILLISTLLIKEKKMLPSQKNLAKREGDKR</sequence>
<evidence type="ECO:0000256" key="1">
    <source>
        <dbReference type="ARBA" id="ARBA00004651"/>
    </source>
</evidence>
<gene>
    <name evidence="8" type="ORF">H1191_10135</name>
</gene>